<dbReference type="InterPro" id="IPR056984">
    <property type="entry name" value="WH_Rok"/>
</dbReference>
<reference evidence="2 3" key="1">
    <citation type="submission" date="2016-10" db="EMBL/GenBank/DDBJ databases">
        <authorList>
            <person name="Varghese N."/>
            <person name="Submissions S."/>
        </authorList>
    </citation>
    <scope>NUCLEOTIDE SEQUENCE [LARGE SCALE GENOMIC DNA]</scope>
    <source>
        <strain evidence="2 3">DSM 13796</strain>
    </source>
</reference>
<sequence length="127" mass="15059">MKTEEEKLKEKLAQSNEHIMKCILNYLKDTEAIREKMEQLNIDTDNIPENLPLIKASKEQLTAYMVAIDFLKSNSREFFNLKDIRKQVLSHVDYKMPADAYFIARIQEINPLIKKVRHGCYQYIKHN</sequence>
<dbReference type="Pfam" id="PF23159">
    <property type="entry name" value="WHD_Rok"/>
    <property type="match status" value="1"/>
</dbReference>
<dbReference type="Proteomes" id="UP000182762">
    <property type="component" value="Unassembled WGS sequence"/>
</dbReference>
<accession>A0A1I6C0B3</accession>
<name>A0A1I6C0B3_9BACI</name>
<evidence type="ECO:0000259" key="1">
    <source>
        <dbReference type="Pfam" id="PF23159"/>
    </source>
</evidence>
<dbReference type="RefSeq" id="WP_061802871.1">
    <property type="nucleotide sequence ID" value="NZ_FOXX01000019.1"/>
</dbReference>
<comment type="caution">
    <text evidence="2">The sequence shown here is derived from an EMBL/GenBank/DDBJ whole genome shotgun (WGS) entry which is preliminary data.</text>
</comment>
<proteinExistence type="predicted"/>
<feature type="domain" description="Repressor Rok winged helix" evidence="1">
    <location>
        <begin position="66"/>
        <end position="121"/>
    </location>
</feature>
<dbReference type="GeneID" id="93713204"/>
<gene>
    <name evidence="2" type="ORF">SAMN02745910_04681</name>
</gene>
<dbReference type="EMBL" id="FOXX01000019">
    <property type="protein sequence ID" value="SFQ86613.1"/>
    <property type="molecule type" value="Genomic_DNA"/>
</dbReference>
<evidence type="ECO:0000313" key="2">
    <source>
        <dbReference type="EMBL" id="SFQ86613.1"/>
    </source>
</evidence>
<protein>
    <recommendedName>
        <fullName evidence="1">Repressor Rok winged helix domain-containing protein</fullName>
    </recommendedName>
</protein>
<evidence type="ECO:0000313" key="3">
    <source>
        <dbReference type="Proteomes" id="UP000182762"/>
    </source>
</evidence>
<organism evidence="2 3">
    <name type="scientific">Priestia endophytica DSM 13796</name>
    <dbReference type="NCBI Taxonomy" id="1121089"/>
    <lineage>
        <taxon>Bacteria</taxon>
        <taxon>Bacillati</taxon>
        <taxon>Bacillota</taxon>
        <taxon>Bacilli</taxon>
        <taxon>Bacillales</taxon>
        <taxon>Bacillaceae</taxon>
        <taxon>Priestia</taxon>
    </lineage>
</organism>
<keyword evidence="3" id="KW-1185">Reference proteome</keyword>